<keyword evidence="2" id="KW-1185">Reference proteome</keyword>
<organism evidence="1 2">
    <name type="scientific">Helianthus annuus</name>
    <name type="common">Common sunflower</name>
    <dbReference type="NCBI Taxonomy" id="4232"/>
    <lineage>
        <taxon>Eukaryota</taxon>
        <taxon>Viridiplantae</taxon>
        <taxon>Streptophyta</taxon>
        <taxon>Embryophyta</taxon>
        <taxon>Tracheophyta</taxon>
        <taxon>Spermatophyta</taxon>
        <taxon>Magnoliopsida</taxon>
        <taxon>eudicotyledons</taxon>
        <taxon>Gunneridae</taxon>
        <taxon>Pentapetalae</taxon>
        <taxon>asterids</taxon>
        <taxon>campanulids</taxon>
        <taxon>Asterales</taxon>
        <taxon>Asteraceae</taxon>
        <taxon>Asteroideae</taxon>
        <taxon>Heliantheae alliance</taxon>
        <taxon>Heliantheae</taxon>
        <taxon>Helianthus</taxon>
    </lineage>
</organism>
<comment type="caution">
    <text evidence="1">The sequence shown here is derived from an EMBL/GenBank/DDBJ whole genome shotgun (WGS) entry which is preliminary data.</text>
</comment>
<dbReference type="AlphaFoldDB" id="A0A9K3HWE0"/>
<proteinExistence type="predicted"/>
<name>A0A9K3HWE0_HELAN</name>
<protein>
    <submittedName>
        <fullName evidence="1">Uncharacterized protein</fullName>
    </submittedName>
</protein>
<dbReference type="Proteomes" id="UP000215914">
    <property type="component" value="Unassembled WGS sequence"/>
</dbReference>
<dbReference type="Gramene" id="mRNA:HanXRQr2_Chr10g0430381">
    <property type="protein sequence ID" value="mRNA:HanXRQr2_Chr10g0430381"/>
    <property type="gene ID" value="HanXRQr2_Chr10g0430381"/>
</dbReference>
<accession>A0A9K3HWE0</accession>
<reference evidence="1" key="2">
    <citation type="submission" date="2020-06" db="EMBL/GenBank/DDBJ databases">
        <title>Helianthus annuus Genome sequencing and assembly Release 2.</title>
        <authorList>
            <person name="Gouzy J."/>
            <person name="Langlade N."/>
            <person name="Munos S."/>
        </authorList>
    </citation>
    <scope>NUCLEOTIDE SEQUENCE</scope>
    <source>
        <tissue evidence="1">Leaves</tissue>
    </source>
</reference>
<dbReference type="EMBL" id="MNCJ02000325">
    <property type="protein sequence ID" value="KAF5785590.1"/>
    <property type="molecule type" value="Genomic_DNA"/>
</dbReference>
<reference evidence="1" key="1">
    <citation type="journal article" date="2017" name="Nature">
        <title>The sunflower genome provides insights into oil metabolism, flowering and Asterid evolution.</title>
        <authorList>
            <person name="Badouin H."/>
            <person name="Gouzy J."/>
            <person name="Grassa C.J."/>
            <person name="Murat F."/>
            <person name="Staton S.E."/>
            <person name="Cottret L."/>
            <person name="Lelandais-Briere C."/>
            <person name="Owens G.L."/>
            <person name="Carrere S."/>
            <person name="Mayjonade B."/>
            <person name="Legrand L."/>
            <person name="Gill N."/>
            <person name="Kane N.C."/>
            <person name="Bowers J.E."/>
            <person name="Hubner S."/>
            <person name="Bellec A."/>
            <person name="Berard A."/>
            <person name="Berges H."/>
            <person name="Blanchet N."/>
            <person name="Boniface M.C."/>
            <person name="Brunel D."/>
            <person name="Catrice O."/>
            <person name="Chaidir N."/>
            <person name="Claudel C."/>
            <person name="Donnadieu C."/>
            <person name="Faraut T."/>
            <person name="Fievet G."/>
            <person name="Helmstetter N."/>
            <person name="King M."/>
            <person name="Knapp S.J."/>
            <person name="Lai Z."/>
            <person name="Le Paslier M.C."/>
            <person name="Lippi Y."/>
            <person name="Lorenzon L."/>
            <person name="Mandel J.R."/>
            <person name="Marage G."/>
            <person name="Marchand G."/>
            <person name="Marquand E."/>
            <person name="Bret-Mestries E."/>
            <person name="Morien E."/>
            <person name="Nambeesan S."/>
            <person name="Nguyen T."/>
            <person name="Pegot-Espagnet P."/>
            <person name="Pouilly N."/>
            <person name="Raftis F."/>
            <person name="Sallet E."/>
            <person name="Schiex T."/>
            <person name="Thomas J."/>
            <person name="Vandecasteele C."/>
            <person name="Vares D."/>
            <person name="Vear F."/>
            <person name="Vautrin S."/>
            <person name="Crespi M."/>
            <person name="Mangin B."/>
            <person name="Burke J.M."/>
            <person name="Salse J."/>
            <person name="Munos S."/>
            <person name="Vincourt P."/>
            <person name="Rieseberg L.H."/>
            <person name="Langlade N.B."/>
        </authorList>
    </citation>
    <scope>NUCLEOTIDE SEQUENCE</scope>
    <source>
        <tissue evidence="1">Leaves</tissue>
    </source>
</reference>
<sequence>MFSYFVMQHAFAFSVEFAVDDTRTPNGYLGNLRHNTIFNWGISCAAKN</sequence>
<evidence type="ECO:0000313" key="1">
    <source>
        <dbReference type="EMBL" id="KAF5785590.1"/>
    </source>
</evidence>
<gene>
    <name evidence="1" type="ORF">HanXRQr2_Chr10g0430381</name>
</gene>
<evidence type="ECO:0000313" key="2">
    <source>
        <dbReference type="Proteomes" id="UP000215914"/>
    </source>
</evidence>